<dbReference type="Proteomes" id="UP001470230">
    <property type="component" value="Unassembled WGS sequence"/>
</dbReference>
<gene>
    <name evidence="3" type="ORF">M9Y10_000273</name>
</gene>
<dbReference type="SUPFAM" id="SSF48403">
    <property type="entry name" value="Ankyrin repeat"/>
    <property type="match status" value="1"/>
</dbReference>
<evidence type="ECO:0000313" key="4">
    <source>
        <dbReference type="Proteomes" id="UP001470230"/>
    </source>
</evidence>
<dbReference type="EMBL" id="JAPFFF010000001">
    <property type="protein sequence ID" value="KAK8898023.1"/>
    <property type="molecule type" value="Genomic_DNA"/>
</dbReference>
<organism evidence="3 4">
    <name type="scientific">Tritrichomonas musculus</name>
    <dbReference type="NCBI Taxonomy" id="1915356"/>
    <lineage>
        <taxon>Eukaryota</taxon>
        <taxon>Metamonada</taxon>
        <taxon>Parabasalia</taxon>
        <taxon>Tritrichomonadida</taxon>
        <taxon>Tritrichomonadidae</taxon>
        <taxon>Tritrichomonas</taxon>
    </lineage>
</organism>
<dbReference type="PANTHER" id="PTHR24198:SF165">
    <property type="entry name" value="ANKYRIN REPEAT-CONTAINING PROTEIN-RELATED"/>
    <property type="match status" value="1"/>
</dbReference>
<proteinExistence type="predicted"/>
<comment type="caution">
    <text evidence="3">The sequence shown here is derived from an EMBL/GenBank/DDBJ whole genome shotgun (WGS) entry which is preliminary data.</text>
</comment>
<keyword evidence="4" id="KW-1185">Reference proteome</keyword>
<name>A0ABR2L4Q5_9EUKA</name>
<accession>A0ABR2L4Q5</accession>
<reference evidence="3 4" key="1">
    <citation type="submission" date="2024-04" db="EMBL/GenBank/DDBJ databases">
        <title>Tritrichomonas musculus Genome.</title>
        <authorList>
            <person name="Alves-Ferreira E."/>
            <person name="Grigg M."/>
            <person name="Lorenzi H."/>
            <person name="Galac M."/>
        </authorList>
    </citation>
    <scope>NUCLEOTIDE SEQUENCE [LARGE SCALE GENOMIC DNA]</scope>
    <source>
        <strain evidence="3 4">EAF2021</strain>
    </source>
</reference>
<evidence type="ECO:0008006" key="5">
    <source>
        <dbReference type="Google" id="ProtNLM"/>
    </source>
</evidence>
<dbReference type="Gene3D" id="1.25.40.20">
    <property type="entry name" value="Ankyrin repeat-containing domain"/>
    <property type="match status" value="2"/>
</dbReference>
<evidence type="ECO:0000256" key="1">
    <source>
        <dbReference type="ARBA" id="ARBA00022737"/>
    </source>
</evidence>
<dbReference type="SMART" id="SM00248">
    <property type="entry name" value="ANK"/>
    <property type="match status" value="4"/>
</dbReference>
<sequence length="405" mass="47723">MKEINKKIQIYLDDQENSESNYKILINLFDNFKIKEDSLKIREIIHLLSIKYKYHETNSSSYPKIEQILIYLKDAIKQLFTKDDIYCIIRRNQILLHWFFNENIISMNRLIISEVNDMSFSNEIQSYLNPSLDHKKTGVSFGGNLEQYNQKFSKICQIILKDSIDEFTSYISQNEMSLTDLIIDPEDIFEEEMTIIEYSAKHKSIQIFKYLVSKEIELNSKIWDYAIENNCIEMVQILAQNKIIPKSNNNDNPYLSALYESIKHHNNDIANYIIDHLIDHSKIDKTFFYSILEFHNFEFFPDDFSNLDMHKLFSSFCQYDYSFLVKHFLNEVDVDVCQENLITSIGEKNVEIVRLLLSKPNIDVNINDDNTFMTPLCMAAEAGICDIMKFLLSNPKIDVNQKILK</sequence>
<dbReference type="InterPro" id="IPR036770">
    <property type="entry name" value="Ankyrin_rpt-contain_sf"/>
</dbReference>
<protein>
    <recommendedName>
        <fullName evidence="5">DUF3447 domain-containing protein</fullName>
    </recommendedName>
</protein>
<dbReference type="InterPro" id="IPR002110">
    <property type="entry name" value="Ankyrin_rpt"/>
</dbReference>
<evidence type="ECO:0000256" key="2">
    <source>
        <dbReference type="ARBA" id="ARBA00023043"/>
    </source>
</evidence>
<keyword evidence="1" id="KW-0677">Repeat</keyword>
<keyword evidence="2" id="KW-0040">ANK repeat</keyword>
<dbReference type="PANTHER" id="PTHR24198">
    <property type="entry name" value="ANKYRIN REPEAT AND PROTEIN KINASE DOMAIN-CONTAINING PROTEIN"/>
    <property type="match status" value="1"/>
</dbReference>
<evidence type="ECO:0000313" key="3">
    <source>
        <dbReference type="EMBL" id="KAK8898023.1"/>
    </source>
</evidence>
<dbReference type="Pfam" id="PF12796">
    <property type="entry name" value="Ank_2"/>
    <property type="match status" value="1"/>
</dbReference>